<dbReference type="Pfam" id="PF09174">
    <property type="entry name" value="Maf1"/>
    <property type="match status" value="1"/>
</dbReference>
<dbReference type="EMBL" id="DS113440">
    <property type="protein sequence ID" value="EAY05767.1"/>
    <property type="molecule type" value="Genomic_DNA"/>
</dbReference>
<dbReference type="OrthoDB" id="277029at2759"/>
<dbReference type="AlphaFoldDB" id="A2ENI9"/>
<evidence type="ECO:0000313" key="1">
    <source>
        <dbReference type="EMBL" id="EAY05767.1"/>
    </source>
</evidence>
<dbReference type="eggNOG" id="KOG3104">
    <property type="taxonomic scope" value="Eukaryota"/>
</dbReference>
<dbReference type="FunFam" id="3.40.1000.50:FF:000016">
    <property type="entry name" value="Uncharacterized protein"/>
    <property type="match status" value="1"/>
</dbReference>
<dbReference type="Proteomes" id="UP000001542">
    <property type="component" value="Unassembled WGS sequence"/>
</dbReference>
<name>A2ENI9_TRIV3</name>
<organism evidence="1 2">
    <name type="scientific">Trichomonas vaginalis (strain ATCC PRA-98 / G3)</name>
    <dbReference type="NCBI Taxonomy" id="412133"/>
    <lineage>
        <taxon>Eukaryota</taxon>
        <taxon>Metamonada</taxon>
        <taxon>Parabasalia</taxon>
        <taxon>Trichomonadida</taxon>
        <taxon>Trichomonadidae</taxon>
        <taxon>Trichomonas</taxon>
    </lineage>
</organism>
<dbReference type="Gene3D" id="3.40.1000.50">
    <property type="entry name" value="Repressor of RNA polymerase III transcription Maf1"/>
    <property type="match status" value="1"/>
</dbReference>
<accession>A2ENI9</accession>
<gene>
    <name evidence="1" type="ORF">TVAG_138360</name>
</gene>
<dbReference type="InterPro" id="IPR038564">
    <property type="entry name" value="Maf1_sf"/>
</dbReference>
<reference evidence="1" key="2">
    <citation type="journal article" date="2007" name="Science">
        <title>Draft genome sequence of the sexually transmitted pathogen Trichomonas vaginalis.</title>
        <authorList>
            <person name="Carlton J.M."/>
            <person name="Hirt R.P."/>
            <person name="Silva J.C."/>
            <person name="Delcher A.L."/>
            <person name="Schatz M."/>
            <person name="Zhao Q."/>
            <person name="Wortman J.R."/>
            <person name="Bidwell S.L."/>
            <person name="Alsmark U.C.M."/>
            <person name="Besteiro S."/>
            <person name="Sicheritz-Ponten T."/>
            <person name="Noel C.J."/>
            <person name="Dacks J.B."/>
            <person name="Foster P.G."/>
            <person name="Simillion C."/>
            <person name="Van de Peer Y."/>
            <person name="Miranda-Saavedra D."/>
            <person name="Barton G.J."/>
            <person name="Westrop G.D."/>
            <person name="Mueller S."/>
            <person name="Dessi D."/>
            <person name="Fiori P.L."/>
            <person name="Ren Q."/>
            <person name="Paulsen I."/>
            <person name="Zhang H."/>
            <person name="Bastida-Corcuera F.D."/>
            <person name="Simoes-Barbosa A."/>
            <person name="Brown M.T."/>
            <person name="Hayes R.D."/>
            <person name="Mukherjee M."/>
            <person name="Okumura C.Y."/>
            <person name="Schneider R."/>
            <person name="Smith A.J."/>
            <person name="Vanacova S."/>
            <person name="Villalvazo M."/>
            <person name="Haas B.J."/>
            <person name="Pertea M."/>
            <person name="Feldblyum T.V."/>
            <person name="Utterback T.R."/>
            <person name="Shu C.L."/>
            <person name="Osoegawa K."/>
            <person name="de Jong P.J."/>
            <person name="Hrdy I."/>
            <person name="Horvathova L."/>
            <person name="Zubacova Z."/>
            <person name="Dolezal P."/>
            <person name="Malik S.B."/>
            <person name="Logsdon J.M. Jr."/>
            <person name="Henze K."/>
            <person name="Gupta A."/>
            <person name="Wang C.C."/>
            <person name="Dunne R.L."/>
            <person name="Upcroft J.A."/>
            <person name="Upcroft P."/>
            <person name="White O."/>
            <person name="Salzberg S.L."/>
            <person name="Tang P."/>
            <person name="Chiu C.-H."/>
            <person name="Lee Y.-S."/>
            <person name="Embley T.M."/>
            <person name="Coombs G.H."/>
            <person name="Mottram J.C."/>
            <person name="Tachezy J."/>
            <person name="Fraser-Liggett C.M."/>
            <person name="Johnson P.J."/>
        </authorList>
    </citation>
    <scope>NUCLEOTIDE SEQUENCE [LARGE SCALE GENOMIC DNA]</scope>
    <source>
        <strain evidence="1">G3</strain>
    </source>
</reference>
<dbReference type="FunCoup" id="A2ENI9">
    <property type="interactions" value="515"/>
</dbReference>
<dbReference type="VEuPathDB" id="TrichDB:TVAGG3_0733250"/>
<dbReference type="PANTHER" id="PTHR22504:SF0">
    <property type="entry name" value="REPRESSOR OF RNA POLYMERASE III TRANSCRIPTION MAF1 HOMOLOG"/>
    <property type="match status" value="1"/>
</dbReference>
<dbReference type="GO" id="GO:0005634">
    <property type="term" value="C:nucleus"/>
    <property type="evidence" value="ECO:0000318"/>
    <property type="project" value="GO_Central"/>
</dbReference>
<sequence length="213" mass="24267">MKWINSRYLLNVNQELSAACSSGSHIYGKVECFQFPSTISNAGISDDNLARSSRNRSRGESPLRIRATPHKDQFTAMKEAFENSFPDYEFSTLLPEHFQRIATPEQARSTISWNVSSYLPDNEALSAHLWNAIENDVSPAFCDIYAYEPTCSDVFTENGALWSKVFLFVNDKARKVLLFHIREGAQGFESEDEDESCSYAECLIDNYYQYGVF</sequence>
<protein>
    <recommendedName>
        <fullName evidence="3">Repressor of RNA polymerase III transcription</fullName>
    </recommendedName>
</protein>
<dbReference type="SMR" id="A2ENI9"/>
<dbReference type="KEGG" id="tva:4763635"/>
<dbReference type="VEuPathDB" id="TrichDB:TVAG_138360"/>
<dbReference type="RefSeq" id="XP_001317990.1">
    <property type="nucleotide sequence ID" value="XM_001317955.1"/>
</dbReference>
<dbReference type="InterPro" id="IPR015257">
    <property type="entry name" value="Maf1"/>
</dbReference>
<dbReference type="STRING" id="5722.A2ENI9"/>
<dbReference type="PANTHER" id="PTHR22504">
    <property type="entry name" value="REPRESSOR OF RNA POLYMERASE III TRANSCRIPTION MAF1"/>
    <property type="match status" value="1"/>
</dbReference>
<evidence type="ECO:0000313" key="2">
    <source>
        <dbReference type="Proteomes" id="UP000001542"/>
    </source>
</evidence>
<dbReference type="GO" id="GO:0016480">
    <property type="term" value="P:negative regulation of transcription by RNA polymerase III"/>
    <property type="evidence" value="ECO:0000318"/>
    <property type="project" value="GO_Central"/>
</dbReference>
<keyword evidence="2" id="KW-1185">Reference proteome</keyword>
<dbReference type="InParanoid" id="A2ENI9"/>
<dbReference type="GO" id="GO:0000994">
    <property type="term" value="F:RNA polymerase III core binding"/>
    <property type="evidence" value="ECO:0000318"/>
    <property type="project" value="GO_Central"/>
</dbReference>
<reference evidence="1" key="1">
    <citation type="submission" date="2006-10" db="EMBL/GenBank/DDBJ databases">
        <authorList>
            <person name="Amadeo P."/>
            <person name="Zhao Q."/>
            <person name="Wortman J."/>
            <person name="Fraser-Liggett C."/>
            <person name="Carlton J."/>
        </authorList>
    </citation>
    <scope>NUCLEOTIDE SEQUENCE</scope>
    <source>
        <strain evidence="1">G3</strain>
    </source>
</reference>
<proteinExistence type="predicted"/>
<evidence type="ECO:0008006" key="3">
    <source>
        <dbReference type="Google" id="ProtNLM"/>
    </source>
</evidence>